<proteinExistence type="predicted"/>
<dbReference type="Pfam" id="PF11186">
    <property type="entry name" value="DUF2972"/>
    <property type="match status" value="1"/>
</dbReference>
<evidence type="ECO:0000313" key="2">
    <source>
        <dbReference type="Proteomes" id="UP000256424"/>
    </source>
</evidence>
<protein>
    <recommendedName>
        <fullName evidence="3">DUF2972 domain-containing protein</fullName>
    </recommendedName>
</protein>
<evidence type="ECO:0008006" key="3">
    <source>
        <dbReference type="Google" id="ProtNLM"/>
    </source>
</evidence>
<comment type="caution">
    <text evidence="1">The sequence shown here is derived from an EMBL/GenBank/DDBJ whole genome shotgun (WGS) entry which is preliminary data.</text>
</comment>
<dbReference type="EMBL" id="NXLW01000014">
    <property type="protein sequence ID" value="RDU71075.1"/>
    <property type="molecule type" value="Genomic_DNA"/>
</dbReference>
<accession>A0A3D8J1N7</accession>
<keyword evidence="2" id="KW-1185">Reference proteome</keyword>
<gene>
    <name evidence="1" type="ORF">CQA66_07050</name>
</gene>
<organism evidence="1 2">
    <name type="scientific">Helicobacter aurati</name>
    <dbReference type="NCBI Taxonomy" id="137778"/>
    <lineage>
        <taxon>Bacteria</taxon>
        <taxon>Pseudomonadati</taxon>
        <taxon>Campylobacterota</taxon>
        <taxon>Epsilonproteobacteria</taxon>
        <taxon>Campylobacterales</taxon>
        <taxon>Helicobacteraceae</taxon>
        <taxon>Helicobacter</taxon>
    </lineage>
</organism>
<dbReference type="Proteomes" id="UP000256424">
    <property type="component" value="Unassembled WGS sequence"/>
</dbReference>
<name>A0A3D8J1N7_9HELI</name>
<sequence>MYMQKFMRALEERVKLESQTLVCEEQVLEYLQENQDIAKKLQAIFDYELQDIRRVRPDIINSWQYYLRFQDMVKTIDK</sequence>
<dbReference type="AlphaFoldDB" id="A0A3D8J1N7"/>
<evidence type="ECO:0000313" key="1">
    <source>
        <dbReference type="EMBL" id="RDU71075.1"/>
    </source>
</evidence>
<dbReference type="InterPro" id="IPR021353">
    <property type="entry name" value="DUF2972"/>
</dbReference>
<reference evidence="1 2" key="1">
    <citation type="submission" date="2018-04" db="EMBL/GenBank/DDBJ databases">
        <title>Novel Campyloabacter and Helicobacter Species and Strains.</title>
        <authorList>
            <person name="Mannion A.J."/>
            <person name="Shen Z."/>
            <person name="Fox J.G."/>
        </authorList>
    </citation>
    <scope>NUCLEOTIDE SEQUENCE [LARGE SCALE GENOMIC DNA]</scope>
    <source>
        <strain evidence="1 2">MIT 97-5075</strain>
    </source>
</reference>